<feature type="transmembrane region" description="Helical" evidence="1">
    <location>
        <begin position="32"/>
        <end position="52"/>
    </location>
</feature>
<name>A0A2R4AHL0_ECOLX</name>
<reference evidence="3" key="1">
    <citation type="journal article" date="2018" name="Vet. Microbiol.">
        <title>Longitudinal study of Escherichia coli plasmid resistance to extended-spectrum cephalosporins in free-range broilers.</title>
        <authorList>
            <person name="Baron S."/>
            <person name="Le Devendec L."/>
            <person name="Touzain F."/>
            <person name="Jouy E."/>
            <person name="Lucas P."/>
            <person name="de Boisseson C."/>
            <person name="Larvor E."/>
            <person name="Kempf I."/>
        </authorList>
    </citation>
    <scope>NUCLEOTIDE SEQUENCE</scope>
    <source>
        <strain evidence="3">TCJ482-1</strain>
        <strain evidence="2">TCJ492-9</strain>
        <plasmid evidence="3">p482-1</plasmid>
        <plasmid evidence="2">p492-9</plasmid>
    </source>
</reference>
<dbReference type="EMBL" id="MG692712">
    <property type="protein sequence ID" value="AVR64117.1"/>
    <property type="molecule type" value="Genomic_DNA"/>
</dbReference>
<evidence type="ECO:0000313" key="3">
    <source>
        <dbReference type="EMBL" id="AVR64117.1"/>
    </source>
</evidence>
<dbReference type="EMBL" id="MG692707">
    <property type="protein sequence ID" value="AVR63947.1"/>
    <property type="molecule type" value="Genomic_DNA"/>
</dbReference>
<dbReference type="RefSeq" id="WP_011205826.1">
    <property type="nucleotide sequence ID" value="NZ_BGLU01000028.1"/>
</dbReference>
<sequence>MTDEQKKRLLMLQAIRRSIQAMRRGVSGPDSFKGWLTGIGIIAAGFLVGELLPSPAPGVGLVVPGACIAGFVVGCWLNRKGRSWPTAIYDQLARYQPLNERAYRDLQETVKERGLDCDAVMEWTYIEQAEFMPLVPTREDLARDKFLTATRADRAEDDARARFVVLHPKKRGPDA</sequence>
<organism evidence="3">
    <name type="scientific">Escherichia coli</name>
    <dbReference type="NCBI Taxonomy" id="562"/>
    <lineage>
        <taxon>Bacteria</taxon>
        <taxon>Pseudomonadati</taxon>
        <taxon>Pseudomonadota</taxon>
        <taxon>Gammaproteobacteria</taxon>
        <taxon>Enterobacterales</taxon>
        <taxon>Enterobacteriaceae</taxon>
        <taxon>Escherichia</taxon>
    </lineage>
</organism>
<feature type="transmembrane region" description="Helical" evidence="1">
    <location>
        <begin position="58"/>
        <end position="77"/>
    </location>
</feature>
<gene>
    <name evidence="3" type="ORF">p482-1_00134</name>
    <name evidence="2" type="ORF">p492-9_00144</name>
</gene>
<evidence type="ECO:0000256" key="1">
    <source>
        <dbReference type="SAM" id="Phobius"/>
    </source>
</evidence>
<evidence type="ECO:0000313" key="2">
    <source>
        <dbReference type="EMBL" id="AVR63947.1"/>
    </source>
</evidence>
<protein>
    <submittedName>
        <fullName evidence="3">Uncharacterized protein</fullName>
    </submittedName>
</protein>
<keyword evidence="1" id="KW-1133">Transmembrane helix</keyword>
<accession>A0A2R4AHL0</accession>
<keyword evidence="3" id="KW-0614">Plasmid</keyword>
<geneLocation type="plasmid" evidence="3">
    <name>p482-1</name>
</geneLocation>
<keyword evidence="1" id="KW-0472">Membrane</keyword>
<dbReference type="AlphaFoldDB" id="A0A2R4AHL0"/>
<keyword evidence="1" id="KW-0812">Transmembrane</keyword>
<geneLocation type="plasmid" evidence="2">
    <name>p492-9</name>
</geneLocation>
<proteinExistence type="predicted"/>